<dbReference type="RefSeq" id="WP_163613324.1">
    <property type="nucleotide sequence ID" value="NZ_JAAGWB010000071.1"/>
</dbReference>
<sequence length="105" mass="11514">MNITTGEGRVTHLAVTHEIRREHDDSVISAHCCLGCAVQAFDRLSLGSMMGGENQPGPLERVTAHVIDLGTGQPRRSRWGLIPLDGLPPAEIYTYPDLDSYPDPY</sequence>
<evidence type="ECO:0000313" key="1">
    <source>
        <dbReference type="EMBL" id="NEN53475.1"/>
    </source>
</evidence>
<name>A0A6P0HD83_9ACTN</name>
<protein>
    <submittedName>
        <fullName evidence="1">Uncharacterized protein</fullName>
    </submittedName>
</protein>
<gene>
    <name evidence="1" type="ORF">G3R41_21465</name>
</gene>
<evidence type="ECO:0000313" key="2">
    <source>
        <dbReference type="Proteomes" id="UP000471152"/>
    </source>
</evidence>
<accession>A0A6P0HD83</accession>
<dbReference type="AlphaFoldDB" id="A0A6P0HD83"/>
<reference evidence="1 2" key="1">
    <citation type="submission" date="2020-02" db="EMBL/GenBank/DDBJ databases">
        <title>The WGS of Modestobacter muralis DSM 100205.</title>
        <authorList>
            <person name="Jiang Z."/>
        </authorList>
    </citation>
    <scope>NUCLEOTIDE SEQUENCE [LARGE SCALE GENOMIC DNA]</scope>
    <source>
        <strain evidence="1 2">DSM 100205</strain>
    </source>
</reference>
<proteinExistence type="predicted"/>
<dbReference type="EMBL" id="JAAGWB010000071">
    <property type="protein sequence ID" value="NEN53475.1"/>
    <property type="molecule type" value="Genomic_DNA"/>
</dbReference>
<dbReference type="Proteomes" id="UP000471152">
    <property type="component" value="Unassembled WGS sequence"/>
</dbReference>
<comment type="caution">
    <text evidence="1">The sequence shown here is derived from an EMBL/GenBank/DDBJ whole genome shotgun (WGS) entry which is preliminary data.</text>
</comment>
<organism evidence="1 2">
    <name type="scientific">Modestobacter muralis</name>
    <dbReference type="NCBI Taxonomy" id="1608614"/>
    <lineage>
        <taxon>Bacteria</taxon>
        <taxon>Bacillati</taxon>
        <taxon>Actinomycetota</taxon>
        <taxon>Actinomycetes</taxon>
        <taxon>Geodermatophilales</taxon>
        <taxon>Geodermatophilaceae</taxon>
        <taxon>Modestobacter</taxon>
    </lineage>
</organism>